<feature type="domain" description="HTH araC/xylS-type" evidence="5">
    <location>
        <begin position="258"/>
        <end position="356"/>
    </location>
</feature>
<proteinExistence type="predicted"/>
<dbReference type="PANTHER" id="PTHR47894:SF4">
    <property type="entry name" value="HTH-TYPE TRANSCRIPTIONAL REGULATOR GADX"/>
    <property type="match status" value="1"/>
</dbReference>
<keyword evidence="7" id="KW-1185">Reference proteome</keyword>
<evidence type="ECO:0000256" key="3">
    <source>
        <dbReference type="ARBA" id="ARBA00023163"/>
    </source>
</evidence>
<name>A0A2U8W1T8_9HYPH</name>
<dbReference type="GO" id="GO:0005829">
    <property type="term" value="C:cytosol"/>
    <property type="evidence" value="ECO:0007669"/>
    <property type="project" value="TreeGrafter"/>
</dbReference>
<dbReference type="EMBL" id="CP029550">
    <property type="protein sequence ID" value="AWN40037.1"/>
    <property type="molecule type" value="Genomic_DNA"/>
</dbReference>
<evidence type="ECO:0000256" key="2">
    <source>
        <dbReference type="ARBA" id="ARBA00023125"/>
    </source>
</evidence>
<dbReference type="GO" id="GO:0003700">
    <property type="term" value="F:DNA-binding transcription factor activity"/>
    <property type="evidence" value="ECO:0007669"/>
    <property type="project" value="InterPro"/>
</dbReference>
<dbReference type="Pfam" id="PF12833">
    <property type="entry name" value="HTH_18"/>
    <property type="match status" value="1"/>
</dbReference>
<feature type="region of interest" description="Disordered" evidence="4">
    <location>
        <begin position="1"/>
        <end position="30"/>
    </location>
</feature>
<evidence type="ECO:0000259" key="5">
    <source>
        <dbReference type="PROSITE" id="PS01124"/>
    </source>
</evidence>
<reference evidence="7" key="1">
    <citation type="submission" date="2018-05" db="EMBL/GenBank/DDBJ databases">
        <title>Complete Genome Sequence of Methylobacterium sp. 17SD2-17.</title>
        <authorList>
            <person name="Srinivasan S."/>
        </authorList>
    </citation>
    <scope>NUCLEOTIDE SEQUENCE [LARGE SCALE GENOMIC DNA]</scope>
    <source>
        <strain evidence="7">17SD2-17</strain>
    </source>
</reference>
<dbReference type="Proteomes" id="UP000245926">
    <property type="component" value="Chromosome"/>
</dbReference>
<dbReference type="PANTHER" id="PTHR47894">
    <property type="entry name" value="HTH-TYPE TRANSCRIPTIONAL REGULATOR GADX"/>
    <property type="match status" value="1"/>
</dbReference>
<evidence type="ECO:0000313" key="7">
    <source>
        <dbReference type="Proteomes" id="UP000245926"/>
    </source>
</evidence>
<dbReference type="KEGG" id="mets:DK389_05090"/>
<protein>
    <submittedName>
        <fullName evidence="6">AraC family transcriptional regulator</fullName>
    </submittedName>
</protein>
<dbReference type="SMART" id="SM00342">
    <property type="entry name" value="HTH_ARAC"/>
    <property type="match status" value="1"/>
</dbReference>
<gene>
    <name evidence="6" type="ORF">DK389_05090</name>
</gene>
<dbReference type="PROSITE" id="PS01124">
    <property type="entry name" value="HTH_ARAC_FAMILY_2"/>
    <property type="match status" value="1"/>
</dbReference>
<sequence>MSSERVSARTDPVAAAPRPAGSRSDDGRGDGSAILIEAACAVLARLGADPARLFAEAGLASESSRSEDEPVSGAALGQLIAYGVDHTHCPDLGLRIGQRVTLTSLGPVGTLLRNSETVGDAMHALEVHPWGWNCGAAVRLCVEGDLALFCYLPFEPGADEAGFRSEGALATSTNVVRTLCGASWTPLEVLLPRSAPEETTPYRSFFGAPVRFDQEMAAMVFPSRLLKERVAGADAAARRLAEGQVLRFEAAHPTQFADALRRLLRSEVVAERWRGISIARHLSLHRRTLSRRLRAEGTTFRSLAQETRFEIAKQLLVNTNLSLVQISASLDFSESAAFSHAFRRWSGTTPTAWRAAHQHPGRVPA</sequence>
<dbReference type="GO" id="GO:0000976">
    <property type="term" value="F:transcription cis-regulatory region binding"/>
    <property type="evidence" value="ECO:0007669"/>
    <property type="project" value="TreeGrafter"/>
</dbReference>
<dbReference type="InterPro" id="IPR018060">
    <property type="entry name" value="HTH_AraC"/>
</dbReference>
<organism evidence="6 7">
    <name type="scientific">Methylobacterium durans</name>
    <dbReference type="NCBI Taxonomy" id="2202825"/>
    <lineage>
        <taxon>Bacteria</taxon>
        <taxon>Pseudomonadati</taxon>
        <taxon>Pseudomonadota</taxon>
        <taxon>Alphaproteobacteria</taxon>
        <taxon>Hyphomicrobiales</taxon>
        <taxon>Methylobacteriaceae</taxon>
        <taxon>Methylobacterium</taxon>
    </lineage>
</organism>
<dbReference type="Pfam" id="PF12625">
    <property type="entry name" value="Arabinose_bd"/>
    <property type="match status" value="1"/>
</dbReference>
<dbReference type="RefSeq" id="WP_109887841.1">
    <property type="nucleotide sequence ID" value="NZ_CP029550.1"/>
</dbReference>
<keyword evidence="2" id="KW-0238">DNA-binding</keyword>
<dbReference type="OrthoDB" id="9805730at2"/>
<keyword evidence="3" id="KW-0804">Transcription</keyword>
<evidence type="ECO:0000256" key="1">
    <source>
        <dbReference type="ARBA" id="ARBA00023015"/>
    </source>
</evidence>
<dbReference type="InterPro" id="IPR009057">
    <property type="entry name" value="Homeodomain-like_sf"/>
</dbReference>
<dbReference type="AlphaFoldDB" id="A0A2U8W1T8"/>
<dbReference type="InterPro" id="IPR032687">
    <property type="entry name" value="AraC-type_N"/>
</dbReference>
<dbReference type="SUPFAM" id="SSF46689">
    <property type="entry name" value="Homeodomain-like"/>
    <property type="match status" value="1"/>
</dbReference>
<keyword evidence="1" id="KW-0805">Transcription regulation</keyword>
<evidence type="ECO:0000313" key="6">
    <source>
        <dbReference type="EMBL" id="AWN40037.1"/>
    </source>
</evidence>
<dbReference type="Gene3D" id="1.10.10.60">
    <property type="entry name" value="Homeodomain-like"/>
    <property type="match status" value="1"/>
</dbReference>
<accession>A0A2U8W1T8</accession>
<evidence type="ECO:0000256" key="4">
    <source>
        <dbReference type="SAM" id="MobiDB-lite"/>
    </source>
</evidence>